<evidence type="ECO:0008006" key="3">
    <source>
        <dbReference type="Google" id="ProtNLM"/>
    </source>
</evidence>
<proteinExistence type="predicted"/>
<dbReference type="RefSeq" id="WP_130852326.1">
    <property type="nucleotide sequence ID" value="NZ_UYIG01000174.1"/>
</dbReference>
<dbReference type="OrthoDB" id="121684at2"/>
<dbReference type="EMBL" id="UYIG01000174">
    <property type="protein sequence ID" value="VDG30194.1"/>
    <property type="molecule type" value="Genomic_DNA"/>
</dbReference>
<dbReference type="Pfam" id="PF07852">
    <property type="entry name" value="DUF1642"/>
    <property type="match status" value="1"/>
</dbReference>
<keyword evidence="2" id="KW-1185">Reference proteome</keyword>
<dbReference type="AlphaFoldDB" id="A0A660E345"/>
<name>A0A660E345_9LACO</name>
<organism evidence="1 2">
    <name type="scientific">Lactiplantibacillus mudanjiangensis</name>
    <dbReference type="NCBI Taxonomy" id="1296538"/>
    <lineage>
        <taxon>Bacteria</taxon>
        <taxon>Bacillati</taxon>
        <taxon>Bacillota</taxon>
        <taxon>Bacilli</taxon>
        <taxon>Lactobacillales</taxon>
        <taxon>Lactobacillaceae</taxon>
        <taxon>Lactiplantibacillus</taxon>
    </lineage>
</organism>
<reference evidence="1 2" key="1">
    <citation type="submission" date="2018-11" db="EMBL/GenBank/DDBJ databases">
        <authorList>
            <person name="Wuyts S."/>
        </authorList>
    </citation>
    <scope>NUCLEOTIDE SEQUENCE [LARGE SCALE GENOMIC DNA]</scope>
    <source>
        <strain evidence="1">Lactobacillus mudanjiangensis AMBF249</strain>
    </source>
</reference>
<accession>A0A660E345</accession>
<evidence type="ECO:0000313" key="2">
    <source>
        <dbReference type="Proteomes" id="UP000289996"/>
    </source>
</evidence>
<dbReference type="Proteomes" id="UP000289996">
    <property type="component" value="Unassembled WGS sequence"/>
</dbReference>
<protein>
    <recommendedName>
        <fullName evidence="3">DUF1642 domain-containing protein</fullName>
    </recommendedName>
</protein>
<dbReference type="InterPro" id="IPR012865">
    <property type="entry name" value="DUF1642"/>
</dbReference>
<gene>
    <name evidence="1" type="ORF">MUDAN_MDHGFNIF_01747</name>
</gene>
<sequence length="162" mass="19026">MIKIYRKTATIKAEQFDGSEEMVDKYHVRCDTEYMLSDDPLEYQTVPYQIETLEGFLNINAGDWVATGINGEHWVIVDEIFKKTYAELPMIPKAVADWIEKCKHDGTSSIGGMLCYELQPEKVRYWIERTPGTYDCNQRRYKEHQELVARAWLDGYQVEEEK</sequence>
<evidence type="ECO:0000313" key="1">
    <source>
        <dbReference type="EMBL" id="VDG30194.1"/>
    </source>
</evidence>